<dbReference type="AlphaFoldDB" id="A0A6A5XS27"/>
<organism evidence="2 3">
    <name type="scientific">Aaosphaeria arxii CBS 175.79</name>
    <dbReference type="NCBI Taxonomy" id="1450172"/>
    <lineage>
        <taxon>Eukaryota</taxon>
        <taxon>Fungi</taxon>
        <taxon>Dikarya</taxon>
        <taxon>Ascomycota</taxon>
        <taxon>Pezizomycotina</taxon>
        <taxon>Dothideomycetes</taxon>
        <taxon>Pleosporomycetidae</taxon>
        <taxon>Pleosporales</taxon>
        <taxon>Pleosporales incertae sedis</taxon>
        <taxon>Aaosphaeria</taxon>
    </lineage>
</organism>
<dbReference type="SUPFAM" id="SSF52317">
    <property type="entry name" value="Class I glutamine amidotransferase-like"/>
    <property type="match status" value="1"/>
</dbReference>
<dbReference type="RefSeq" id="XP_033384474.1">
    <property type="nucleotide sequence ID" value="XM_033531991.1"/>
</dbReference>
<dbReference type="PANTHER" id="PTHR43130:SF7">
    <property type="entry name" value="DJ-1_PFPI DOMAIN-CONTAINING PROTEIN"/>
    <property type="match status" value="1"/>
</dbReference>
<keyword evidence="2" id="KW-0808">Transferase</keyword>
<dbReference type="Pfam" id="PF01965">
    <property type="entry name" value="DJ-1_PfpI"/>
    <property type="match status" value="1"/>
</dbReference>
<sequence length="234" mass="25781">MSTSEKKTIRIGVLYEEVQMSDLVAADVLGCLSVKYAEVLESMMPSALGLLPLYTPMEFLYISSSLVDDSYVTPDMHVKATHTYANAPRDLDIILLGGPDPTKVKEESLQFLREASKQTKVILSTCSGGMWLAKSGILDGKKATTNRMGLPLAKQFFPNVDWQDQRWVIEKGHFDGAEIWTGGGAGCGIDMAVEYVKRNFDRKIVEFGCAGLDFSTKDKSQFYDGPAPSFAELL</sequence>
<feature type="domain" description="DJ-1/PfpI" evidence="1">
    <location>
        <begin position="74"/>
        <end position="196"/>
    </location>
</feature>
<dbReference type="EMBL" id="ML978069">
    <property type="protein sequence ID" value="KAF2016135.1"/>
    <property type="molecule type" value="Genomic_DNA"/>
</dbReference>
<dbReference type="InterPro" id="IPR029062">
    <property type="entry name" value="Class_I_gatase-like"/>
</dbReference>
<accession>A0A6A5XS27</accession>
<dbReference type="InterPro" id="IPR052158">
    <property type="entry name" value="INH-QAR"/>
</dbReference>
<protein>
    <submittedName>
        <fullName evidence="2">Class I glutamine amidotransferase-like protein</fullName>
    </submittedName>
</protein>
<dbReference type="Gene3D" id="3.40.50.880">
    <property type="match status" value="1"/>
</dbReference>
<gene>
    <name evidence="2" type="ORF">BU24DRAFT_462330</name>
</gene>
<proteinExistence type="predicted"/>
<dbReference type="OrthoDB" id="543156at2759"/>
<name>A0A6A5XS27_9PLEO</name>
<dbReference type="PANTHER" id="PTHR43130">
    <property type="entry name" value="ARAC-FAMILY TRANSCRIPTIONAL REGULATOR"/>
    <property type="match status" value="1"/>
</dbReference>
<reference evidence="2" key="1">
    <citation type="journal article" date="2020" name="Stud. Mycol.">
        <title>101 Dothideomycetes genomes: a test case for predicting lifestyles and emergence of pathogens.</title>
        <authorList>
            <person name="Haridas S."/>
            <person name="Albert R."/>
            <person name="Binder M."/>
            <person name="Bloem J."/>
            <person name="Labutti K."/>
            <person name="Salamov A."/>
            <person name="Andreopoulos B."/>
            <person name="Baker S."/>
            <person name="Barry K."/>
            <person name="Bills G."/>
            <person name="Bluhm B."/>
            <person name="Cannon C."/>
            <person name="Castanera R."/>
            <person name="Culley D."/>
            <person name="Daum C."/>
            <person name="Ezra D."/>
            <person name="Gonzalez J."/>
            <person name="Henrissat B."/>
            <person name="Kuo A."/>
            <person name="Liang C."/>
            <person name="Lipzen A."/>
            <person name="Lutzoni F."/>
            <person name="Magnuson J."/>
            <person name="Mondo S."/>
            <person name="Nolan M."/>
            <person name="Ohm R."/>
            <person name="Pangilinan J."/>
            <person name="Park H.-J."/>
            <person name="Ramirez L."/>
            <person name="Alfaro M."/>
            <person name="Sun H."/>
            <person name="Tritt A."/>
            <person name="Yoshinaga Y."/>
            <person name="Zwiers L.-H."/>
            <person name="Turgeon B."/>
            <person name="Goodwin S."/>
            <person name="Spatafora J."/>
            <person name="Crous P."/>
            <person name="Grigoriev I."/>
        </authorList>
    </citation>
    <scope>NUCLEOTIDE SEQUENCE</scope>
    <source>
        <strain evidence="2">CBS 175.79</strain>
    </source>
</reference>
<evidence type="ECO:0000259" key="1">
    <source>
        <dbReference type="Pfam" id="PF01965"/>
    </source>
</evidence>
<keyword evidence="3" id="KW-1185">Reference proteome</keyword>
<evidence type="ECO:0000313" key="3">
    <source>
        <dbReference type="Proteomes" id="UP000799778"/>
    </source>
</evidence>
<evidence type="ECO:0000313" key="2">
    <source>
        <dbReference type="EMBL" id="KAF2016135.1"/>
    </source>
</evidence>
<keyword evidence="2" id="KW-0315">Glutamine amidotransferase</keyword>
<dbReference type="GeneID" id="54289388"/>
<dbReference type="GO" id="GO:0016740">
    <property type="term" value="F:transferase activity"/>
    <property type="evidence" value="ECO:0007669"/>
    <property type="project" value="UniProtKB-KW"/>
</dbReference>
<dbReference type="InterPro" id="IPR002818">
    <property type="entry name" value="DJ-1/PfpI"/>
</dbReference>
<dbReference type="Proteomes" id="UP000799778">
    <property type="component" value="Unassembled WGS sequence"/>
</dbReference>